<dbReference type="OrthoDB" id="9814461at2"/>
<proteinExistence type="predicted"/>
<feature type="transmembrane region" description="Helical" evidence="6">
    <location>
        <begin position="57"/>
        <end position="77"/>
    </location>
</feature>
<dbReference type="InterPro" id="IPR001851">
    <property type="entry name" value="ABC_transp_permease"/>
</dbReference>
<sequence length="295" mass="30867">MIAYLCAIGIVALIYCLLALGLNLQFGLTRLVNFGVVAFFAVGAYTSGLLALQGVPLVLCFVAAGLLAGVLALPIGLLSLRLRDDYLAIVTLGFSEAVRISIQQESWLTKGVQGLPGLPKLFASWGSGVSDMAIFATLLALVALVAWGTVRLAASPFGRLLKAIGDDEAALSALGKDPAWFKVQVFMLGAVLAGLAGAFYAHFITFITPEQFIPLITFYVWMGLVMGGSGTVRGAVFGSLLLMVFLEGSRFAKDWVPGVSEVGMASLRLAAVGLALILVTLYKPNGLFGGSGATK</sequence>
<dbReference type="GO" id="GO:0015658">
    <property type="term" value="F:branched-chain amino acid transmembrane transporter activity"/>
    <property type="evidence" value="ECO:0007669"/>
    <property type="project" value="InterPro"/>
</dbReference>
<evidence type="ECO:0000256" key="5">
    <source>
        <dbReference type="ARBA" id="ARBA00023136"/>
    </source>
</evidence>
<feature type="transmembrane region" description="Helical" evidence="6">
    <location>
        <begin position="31"/>
        <end position="50"/>
    </location>
</feature>
<name>A0A0D7K8M0_9BURK</name>
<protein>
    <submittedName>
        <fullName evidence="7">ABC transporter permease</fullName>
    </submittedName>
</protein>
<dbReference type="GO" id="GO:0005886">
    <property type="term" value="C:plasma membrane"/>
    <property type="evidence" value="ECO:0007669"/>
    <property type="project" value="UniProtKB-SubCell"/>
</dbReference>
<dbReference type="Proteomes" id="UP000032566">
    <property type="component" value="Unassembled WGS sequence"/>
</dbReference>
<keyword evidence="5 6" id="KW-0472">Membrane</keyword>
<evidence type="ECO:0000256" key="6">
    <source>
        <dbReference type="SAM" id="Phobius"/>
    </source>
</evidence>
<comment type="caution">
    <text evidence="7">The sequence shown here is derived from an EMBL/GenBank/DDBJ whole genome shotgun (WGS) entry which is preliminary data.</text>
</comment>
<keyword evidence="8" id="KW-1185">Reference proteome</keyword>
<feature type="transmembrane region" description="Helical" evidence="6">
    <location>
        <begin position="185"/>
        <end position="207"/>
    </location>
</feature>
<dbReference type="STRING" id="80878.RP29_11770"/>
<accession>A0A0D7K8M0</accession>
<evidence type="ECO:0000313" key="7">
    <source>
        <dbReference type="EMBL" id="KJA10344.1"/>
    </source>
</evidence>
<evidence type="ECO:0000313" key="8">
    <source>
        <dbReference type="Proteomes" id="UP000032566"/>
    </source>
</evidence>
<feature type="transmembrane region" description="Helical" evidence="6">
    <location>
        <begin position="132"/>
        <end position="154"/>
    </location>
</feature>
<dbReference type="PANTHER" id="PTHR30482">
    <property type="entry name" value="HIGH-AFFINITY BRANCHED-CHAIN AMINO ACID TRANSPORT SYSTEM PERMEASE"/>
    <property type="match status" value="1"/>
</dbReference>
<dbReference type="PANTHER" id="PTHR30482:SF10">
    <property type="entry name" value="HIGH-AFFINITY BRANCHED-CHAIN AMINO ACID TRANSPORT PROTEIN BRAE"/>
    <property type="match status" value="1"/>
</dbReference>
<reference evidence="7 8" key="1">
    <citation type="submission" date="2014-12" db="EMBL/GenBank/DDBJ databases">
        <title>Isolation of bacteria from lake water.</title>
        <authorList>
            <person name="Sheng K.-Y."/>
            <person name="Chin P.-S."/>
            <person name="Chan K.-G."/>
            <person name="Tan G.S."/>
        </authorList>
    </citation>
    <scope>NUCLEOTIDE SEQUENCE [LARGE SCALE GENOMIC DNA]</scope>
    <source>
        <strain evidence="7 8">KY4</strain>
    </source>
</reference>
<keyword evidence="3 6" id="KW-0812">Transmembrane</keyword>
<feature type="transmembrane region" description="Helical" evidence="6">
    <location>
        <begin position="219"/>
        <end position="246"/>
    </location>
</feature>
<feature type="transmembrane region" description="Helical" evidence="6">
    <location>
        <begin position="258"/>
        <end position="282"/>
    </location>
</feature>
<dbReference type="AlphaFoldDB" id="A0A0D7K8M0"/>
<dbReference type="Pfam" id="PF02653">
    <property type="entry name" value="BPD_transp_2"/>
    <property type="match status" value="1"/>
</dbReference>
<dbReference type="PATRIC" id="fig|80878.5.peg.2033"/>
<keyword evidence="4 6" id="KW-1133">Transmembrane helix</keyword>
<organism evidence="7 8">
    <name type="scientific">Acidovorax temperans</name>
    <dbReference type="NCBI Taxonomy" id="80878"/>
    <lineage>
        <taxon>Bacteria</taxon>
        <taxon>Pseudomonadati</taxon>
        <taxon>Pseudomonadota</taxon>
        <taxon>Betaproteobacteria</taxon>
        <taxon>Burkholderiales</taxon>
        <taxon>Comamonadaceae</taxon>
        <taxon>Acidovorax</taxon>
    </lineage>
</organism>
<evidence type="ECO:0000256" key="1">
    <source>
        <dbReference type="ARBA" id="ARBA00004651"/>
    </source>
</evidence>
<evidence type="ECO:0000256" key="2">
    <source>
        <dbReference type="ARBA" id="ARBA00022475"/>
    </source>
</evidence>
<dbReference type="CDD" id="cd06581">
    <property type="entry name" value="TM_PBP1_LivM_like"/>
    <property type="match status" value="1"/>
</dbReference>
<evidence type="ECO:0000256" key="4">
    <source>
        <dbReference type="ARBA" id="ARBA00022989"/>
    </source>
</evidence>
<comment type="subcellular location">
    <subcellularLocation>
        <location evidence="1">Cell membrane</location>
        <topology evidence="1">Multi-pass membrane protein</topology>
    </subcellularLocation>
</comment>
<dbReference type="RefSeq" id="WP_044398653.1">
    <property type="nucleotide sequence ID" value="NZ_CP147774.1"/>
</dbReference>
<keyword evidence="2" id="KW-1003">Cell membrane</keyword>
<dbReference type="InterPro" id="IPR043428">
    <property type="entry name" value="LivM-like"/>
</dbReference>
<evidence type="ECO:0000256" key="3">
    <source>
        <dbReference type="ARBA" id="ARBA00022692"/>
    </source>
</evidence>
<dbReference type="EMBL" id="JXYQ01000036">
    <property type="protein sequence ID" value="KJA10344.1"/>
    <property type="molecule type" value="Genomic_DNA"/>
</dbReference>
<gene>
    <name evidence="7" type="ORF">RP29_11770</name>
</gene>